<sequence length="88" mass="10189">MIIIYTNIDMIIPIRCFTCSKVIADKYDYYHAEKNKLIAATTIDNNTTDADLKFFSDIHTKEILDNLGLIRYCCRRSLMSAVDMMDVI</sequence>
<dbReference type="InterPro" id="IPR023580">
    <property type="entry name" value="RNA_pol_su_RPB10"/>
</dbReference>
<dbReference type="InterPro" id="IPR000268">
    <property type="entry name" value="RPABC5/Rpb10"/>
</dbReference>
<evidence type="ECO:0000256" key="3">
    <source>
        <dbReference type="ARBA" id="ARBA00022833"/>
    </source>
</evidence>
<name>A0A6C0LKI5_9ZZZZ</name>
<dbReference type="PANTHER" id="PTHR23431:SF3">
    <property type="entry name" value="DNA-DIRECTED RNA POLYMERASES I, II, AND III SUBUNIT RPABC5"/>
    <property type="match status" value="1"/>
</dbReference>
<dbReference type="Gene3D" id="1.10.10.60">
    <property type="entry name" value="Homeodomain-like"/>
    <property type="match status" value="1"/>
</dbReference>
<reference evidence="5" key="1">
    <citation type="journal article" date="2020" name="Nature">
        <title>Giant virus diversity and host interactions through global metagenomics.</title>
        <authorList>
            <person name="Schulz F."/>
            <person name="Roux S."/>
            <person name="Paez-Espino D."/>
            <person name="Jungbluth S."/>
            <person name="Walsh D.A."/>
            <person name="Denef V.J."/>
            <person name="McMahon K.D."/>
            <person name="Konstantinidis K.T."/>
            <person name="Eloe-Fadrosh E.A."/>
            <person name="Kyrpides N.C."/>
            <person name="Woyke T."/>
        </authorList>
    </citation>
    <scope>NUCLEOTIDE SEQUENCE</scope>
    <source>
        <strain evidence="5">GVMAG-M-3300027804-48</strain>
    </source>
</reference>
<keyword evidence="4" id="KW-0804">Transcription</keyword>
<dbReference type="PANTHER" id="PTHR23431">
    <property type="entry name" value="DNA-DIRECTED RNA POLYMERASES I, II, AND III SUBUNIT RPABC5 FAMILY MEMBER"/>
    <property type="match status" value="1"/>
</dbReference>
<dbReference type="Pfam" id="PF01194">
    <property type="entry name" value="RNA_pol_N"/>
    <property type="match status" value="1"/>
</dbReference>
<dbReference type="GO" id="GO:0003677">
    <property type="term" value="F:DNA binding"/>
    <property type="evidence" value="ECO:0007669"/>
    <property type="project" value="InterPro"/>
</dbReference>
<keyword evidence="3" id="KW-0862">Zinc</keyword>
<dbReference type="EMBL" id="MN740493">
    <property type="protein sequence ID" value="QHU29702.1"/>
    <property type="molecule type" value="Genomic_DNA"/>
</dbReference>
<organism evidence="5">
    <name type="scientific">viral metagenome</name>
    <dbReference type="NCBI Taxonomy" id="1070528"/>
    <lineage>
        <taxon>unclassified sequences</taxon>
        <taxon>metagenomes</taxon>
        <taxon>organismal metagenomes</taxon>
    </lineage>
</organism>
<dbReference type="AlphaFoldDB" id="A0A6C0LKI5"/>
<dbReference type="GO" id="GO:0000428">
    <property type="term" value="C:DNA-directed RNA polymerase complex"/>
    <property type="evidence" value="ECO:0007669"/>
    <property type="project" value="UniProtKB-KW"/>
</dbReference>
<dbReference type="GO" id="GO:0008270">
    <property type="term" value="F:zinc ion binding"/>
    <property type="evidence" value="ECO:0007669"/>
    <property type="project" value="TreeGrafter"/>
</dbReference>
<dbReference type="GO" id="GO:0003899">
    <property type="term" value="F:DNA-directed RNA polymerase activity"/>
    <property type="evidence" value="ECO:0007669"/>
    <property type="project" value="InterPro"/>
</dbReference>
<evidence type="ECO:0000256" key="1">
    <source>
        <dbReference type="ARBA" id="ARBA00022478"/>
    </source>
</evidence>
<proteinExistence type="predicted"/>
<keyword evidence="1" id="KW-0240">DNA-directed RNA polymerase</keyword>
<dbReference type="SUPFAM" id="SSF46924">
    <property type="entry name" value="RNA polymerase subunit RPB10"/>
    <property type="match status" value="1"/>
</dbReference>
<evidence type="ECO:0000313" key="5">
    <source>
        <dbReference type="EMBL" id="QHU29702.1"/>
    </source>
</evidence>
<dbReference type="GO" id="GO:0006351">
    <property type="term" value="P:DNA-templated transcription"/>
    <property type="evidence" value="ECO:0007669"/>
    <property type="project" value="InterPro"/>
</dbReference>
<accession>A0A6C0LKI5</accession>
<evidence type="ECO:0000256" key="4">
    <source>
        <dbReference type="ARBA" id="ARBA00023163"/>
    </source>
</evidence>
<keyword evidence="2" id="KW-0479">Metal-binding</keyword>
<evidence type="ECO:0000256" key="2">
    <source>
        <dbReference type="ARBA" id="ARBA00022723"/>
    </source>
</evidence>
<protein>
    <submittedName>
        <fullName evidence="5">Uncharacterized protein</fullName>
    </submittedName>
</protein>